<dbReference type="Proteomes" id="UP000444721">
    <property type="component" value="Unassembled WGS sequence"/>
</dbReference>
<dbReference type="VEuPathDB" id="AmoebaDB:NF0065500"/>
<organism evidence="2 3">
    <name type="scientific">Naegleria fowleri</name>
    <name type="common">Brain eating amoeba</name>
    <dbReference type="NCBI Taxonomy" id="5763"/>
    <lineage>
        <taxon>Eukaryota</taxon>
        <taxon>Discoba</taxon>
        <taxon>Heterolobosea</taxon>
        <taxon>Tetramitia</taxon>
        <taxon>Eutetramitia</taxon>
        <taxon>Vahlkampfiidae</taxon>
        <taxon>Naegleria</taxon>
    </lineage>
</organism>
<dbReference type="AlphaFoldDB" id="A0A6A5C6M5"/>
<comment type="caution">
    <text evidence="2">The sequence shown here is derived from an EMBL/GenBank/DDBJ whole genome shotgun (WGS) entry which is preliminary data.</text>
</comment>
<evidence type="ECO:0000256" key="1">
    <source>
        <dbReference type="SAM" id="MobiDB-lite"/>
    </source>
</evidence>
<evidence type="ECO:0000313" key="3">
    <source>
        <dbReference type="Proteomes" id="UP000444721"/>
    </source>
</evidence>
<feature type="compositionally biased region" description="Low complexity" evidence="1">
    <location>
        <begin position="41"/>
        <end position="50"/>
    </location>
</feature>
<dbReference type="VEuPathDB" id="AmoebaDB:NfTy_079270"/>
<gene>
    <name evidence="2" type="ORF">FDP41_012933</name>
</gene>
<protein>
    <submittedName>
        <fullName evidence="2">Uncharacterized protein</fullName>
    </submittedName>
</protein>
<dbReference type="GeneID" id="68120148"/>
<name>A0A6A5C6M5_NAEFO</name>
<evidence type="ECO:0000313" key="2">
    <source>
        <dbReference type="EMBL" id="KAF0981145.1"/>
    </source>
</evidence>
<dbReference type="RefSeq" id="XP_044565858.1">
    <property type="nucleotide sequence ID" value="XM_044703507.1"/>
</dbReference>
<proteinExistence type="predicted"/>
<accession>A0A6A5C6M5</accession>
<feature type="region of interest" description="Disordered" evidence="1">
    <location>
        <begin position="22"/>
        <end position="53"/>
    </location>
</feature>
<dbReference type="EMBL" id="VFQX01000016">
    <property type="protein sequence ID" value="KAF0981145.1"/>
    <property type="molecule type" value="Genomic_DNA"/>
</dbReference>
<dbReference type="VEuPathDB" id="AmoebaDB:FDP41_012933"/>
<keyword evidence="3" id="KW-1185">Reference proteome</keyword>
<sequence length="215" mass="24361">MTLYPSSLSVNDHEGRVILSFESSSTSSSSTQHDSRMISIQTQQQQQQQQSNRYDISRNNLLQTLHFHSFHSTFEEPSSLTTPPTIIPTTEMFQELTIYISHVLGDHHHHPDDSSTTTNLQHIPYLPCTLYACNIPLSHHHSTSVVIELLVTDMCGACHLVAAYHMDGITSSIQYMIGRDICMATHLAQGLSDNTMRAWIRYNYHLVQPLRVSLL</sequence>
<reference evidence="2 3" key="1">
    <citation type="journal article" date="2019" name="Sci. Rep.">
        <title>Nanopore sequencing improves the draft genome of the human pathogenic amoeba Naegleria fowleri.</title>
        <authorList>
            <person name="Liechti N."/>
            <person name="Schurch N."/>
            <person name="Bruggmann R."/>
            <person name="Wittwer M."/>
        </authorList>
    </citation>
    <scope>NUCLEOTIDE SEQUENCE [LARGE SCALE GENOMIC DNA]</scope>
    <source>
        <strain evidence="2 3">ATCC 30894</strain>
    </source>
</reference>